<dbReference type="RefSeq" id="WP_344717457.1">
    <property type="nucleotide sequence ID" value="NZ_BAAAYG010000002.1"/>
</dbReference>
<gene>
    <name evidence="3" type="ORF">GCM10020260_03160</name>
</gene>
<comment type="caution">
    <text evidence="3">The sequence shown here is derived from an EMBL/GenBank/DDBJ whole genome shotgun (WGS) entry which is preliminary data.</text>
</comment>
<evidence type="ECO:0000259" key="2">
    <source>
        <dbReference type="Pfam" id="PF04101"/>
    </source>
</evidence>
<feature type="domain" description="Glycosyl transferase family 28 C-terminal" evidence="2">
    <location>
        <begin position="302"/>
        <end position="388"/>
    </location>
</feature>
<proteinExistence type="predicted"/>
<dbReference type="Pfam" id="PF04101">
    <property type="entry name" value="Glyco_tran_28_C"/>
    <property type="match status" value="1"/>
</dbReference>
<sequence>MTITVALYSHDSVGLGHARRNRAVAHTLAAGLPRITGHRVRGLLIAGHPGAAADSLPPGWDWMVLPGFSPAAEGYTARHLEMSSAQLSRLRRSAVAAAVESLEPDLFIVDRHPFGIDGELTPALDQLRRRGTRCVLGLREVLDSPEAASREWAAVGAGAVADSYDAVWVYGDPSVHDPIAAGEVPPALADRAEFTGYLSRDRPSDDAPAPVPSRSAEQSAGPVRADGSSVGAVDGAVDPADVIVGSPVPYVLTTVGGGSDGGRLAAAAAAADVPAGHRHVIITGPQMPDQDHDAVVRAAAANRQQIPGPTDRIRVERRSAHMLQLIREAKAVVSMCGYNSAAEILDTTTPALFVPRSARRAEQPRRAASLAAAGAAEMLDAAEADGEAIGDWFAGSVSRRVSRERIDRDGLSRLPEIAAAQLRLVPPTSSFPDPHDPGAPSATGLGHGVDRAAGRSSDHAAEHTTEHDHPTIERILHHVR</sequence>
<dbReference type="SUPFAM" id="SSF53756">
    <property type="entry name" value="UDP-Glycosyltransferase/glycogen phosphorylase"/>
    <property type="match status" value="2"/>
</dbReference>
<accession>A0ABP6R7M8</accession>
<keyword evidence="4" id="KW-1185">Reference proteome</keyword>
<name>A0ABP6R7M8_9MICC</name>
<reference evidence="4" key="1">
    <citation type="journal article" date="2019" name="Int. J. Syst. Evol. Microbiol.">
        <title>The Global Catalogue of Microorganisms (GCM) 10K type strain sequencing project: providing services to taxonomists for standard genome sequencing and annotation.</title>
        <authorList>
            <consortium name="The Broad Institute Genomics Platform"/>
            <consortium name="The Broad Institute Genome Sequencing Center for Infectious Disease"/>
            <person name="Wu L."/>
            <person name="Ma J."/>
        </authorList>
    </citation>
    <scope>NUCLEOTIDE SEQUENCE [LARGE SCALE GENOMIC DNA]</scope>
    <source>
        <strain evidence="4">JCM 11483</strain>
    </source>
</reference>
<organism evidence="3 4">
    <name type="scientific">Nesterenkonia halobia</name>
    <dbReference type="NCBI Taxonomy" id="37922"/>
    <lineage>
        <taxon>Bacteria</taxon>
        <taxon>Bacillati</taxon>
        <taxon>Actinomycetota</taxon>
        <taxon>Actinomycetes</taxon>
        <taxon>Micrococcales</taxon>
        <taxon>Micrococcaceae</taxon>
        <taxon>Nesterenkonia</taxon>
    </lineage>
</organism>
<dbReference type="Gene3D" id="3.40.50.2000">
    <property type="entry name" value="Glycogen Phosphorylase B"/>
    <property type="match status" value="1"/>
</dbReference>
<protein>
    <submittedName>
        <fullName evidence="3">Glycosyltransferase</fullName>
    </submittedName>
</protein>
<evidence type="ECO:0000313" key="4">
    <source>
        <dbReference type="Proteomes" id="UP001501736"/>
    </source>
</evidence>
<evidence type="ECO:0000256" key="1">
    <source>
        <dbReference type="SAM" id="MobiDB-lite"/>
    </source>
</evidence>
<feature type="compositionally biased region" description="Basic and acidic residues" evidence="1">
    <location>
        <begin position="448"/>
        <end position="480"/>
    </location>
</feature>
<dbReference type="PANTHER" id="PTHR21015">
    <property type="entry name" value="UDP-N-ACETYLGLUCOSAMINE--N-ACETYLMURAMYL-(PENTAPEPTIDE) PYROPHOSPHORYL-UNDECAPRENOL N-ACETYLGLUCOSAMINE TRANSFERASE 1"/>
    <property type="match status" value="1"/>
</dbReference>
<dbReference type="InterPro" id="IPR007235">
    <property type="entry name" value="Glyco_trans_28_C"/>
</dbReference>
<dbReference type="Proteomes" id="UP001501736">
    <property type="component" value="Unassembled WGS sequence"/>
</dbReference>
<evidence type="ECO:0000313" key="3">
    <source>
        <dbReference type="EMBL" id="GAA3279740.1"/>
    </source>
</evidence>
<feature type="region of interest" description="Disordered" evidence="1">
    <location>
        <begin position="426"/>
        <end position="480"/>
    </location>
</feature>
<dbReference type="EMBL" id="BAAAYG010000002">
    <property type="protein sequence ID" value="GAA3279740.1"/>
    <property type="molecule type" value="Genomic_DNA"/>
</dbReference>
<feature type="region of interest" description="Disordered" evidence="1">
    <location>
        <begin position="198"/>
        <end position="232"/>
    </location>
</feature>
<dbReference type="PANTHER" id="PTHR21015:SF28">
    <property type="entry name" value="SLL1722 PROTEIN"/>
    <property type="match status" value="1"/>
</dbReference>